<dbReference type="GO" id="GO:0005737">
    <property type="term" value="C:cytoplasm"/>
    <property type="evidence" value="ECO:0000318"/>
    <property type="project" value="GO_Central"/>
</dbReference>
<organism evidence="8 9">
    <name type="scientific">Monosiga brevicollis</name>
    <name type="common">Choanoflagellate</name>
    <dbReference type="NCBI Taxonomy" id="81824"/>
    <lineage>
        <taxon>Eukaryota</taxon>
        <taxon>Choanoflagellata</taxon>
        <taxon>Craspedida</taxon>
        <taxon>Salpingoecidae</taxon>
        <taxon>Monosiga</taxon>
    </lineage>
</organism>
<dbReference type="AlphaFoldDB" id="A9V2L9"/>
<keyword evidence="4" id="KW-0175">Coiled coil</keyword>
<reference evidence="8 9" key="1">
    <citation type="journal article" date="2008" name="Nature">
        <title>The genome of the choanoflagellate Monosiga brevicollis and the origin of metazoans.</title>
        <authorList>
            <consortium name="JGI Sequencing"/>
            <person name="King N."/>
            <person name="Westbrook M.J."/>
            <person name="Young S.L."/>
            <person name="Kuo A."/>
            <person name="Abedin M."/>
            <person name="Chapman J."/>
            <person name="Fairclough S."/>
            <person name="Hellsten U."/>
            <person name="Isogai Y."/>
            <person name="Letunic I."/>
            <person name="Marr M."/>
            <person name="Pincus D."/>
            <person name="Putnam N."/>
            <person name="Rokas A."/>
            <person name="Wright K.J."/>
            <person name="Zuzow R."/>
            <person name="Dirks W."/>
            <person name="Good M."/>
            <person name="Goodstein D."/>
            <person name="Lemons D."/>
            <person name="Li W."/>
            <person name="Lyons J.B."/>
            <person name="Morris A."/>
            <person name="Nichols S."/>
            <person name="Richter D.J."/>
            <person name="Salamov A."/>
            <person name="Bork P."/>
            <person name="Lim W.A."/>
            <person name="Manning G."/>
            <person name="Miller W.T."/>
            <person name="McGinnis W."/>
            <person name="Shapiro H."/>
            <person name="Tjian R."/>
            <person name="Grigoriev I.V."/>
            <person name="Rokhsar D."/>
        </authorList>
    </citation>
    <scope>NUCLEOTIDE SEQUENCE [LARGE SCALE GENOMIC DNA]</scope>
    <source>
        <strain evidence="9">MX1 / ATCC 50154</strain>
    </source>
</reference>
<feature type="region of interest" description="Disordered" evidence="5">
    <location>
        <begin position="1"/>
        <end position="20"/>
    </location>
</feature>
<evidence type="ECO:0000259" key="6">
    <source>
        <dbReference type="PROSITE" id="PS50002"/>
    </source>
</evidence>
<feature type="compositionally biased region" description="Acidic residues" evidence="5">
    <location>
        <begin position="366"/>
        <end position="388"/>
    </location>
</feature>
<accession>A9V2L9</accession>
<dbReference type="RefSeq" id="XP_001746874.1">
    <property type="nucleotide sequence ID" value="XM_001746822.1"/>
</dbReference>
<dbReference type="InParanoid" id="A9V2L9"/>
<dbReference type="Pfam" id="PF00018">
    <property type="entry name" value="SH3_1"/>
    <property type="match status" value="1"/>
</dbReference>
<proteinExistence type="predicted"/>
<dbReference type="FunFam" id="1.20.1270.60:FF:000009">
    <property type="entry name" value="Protein kinase C and casein kinase substrate in neurons 2"/>
    <property type="match status" value="1"/>
</dbReference>
<keyword evidence="9" id="KW-1185">Reference proteome</keyword>
<protein>
    <recommendedName>
        <fullName evidence="10">F-BAR domain-containing protein</fullName>
    </recommendedName>
</protein>
<dbReference type="GeneID" id="5892262"/>
<dbReference type="KEGG" id="mbr:MONBRDRAFT_26520"/>
<evidence type="ECO:0000256" key="2">
    <source>
        <dbReference type="ARBA" id="ARBA00022443"/>
    </source>
</evidence>
<dbReference type="InterPro" id="IPR031160">
    <property type="entry name" value="F_BAR_dom"/>
</dbReference>
<dbReference type="PRINTS" id="PR00452">
    <property type="entry name" value="SH3DOMAIN"/>
</dbReference>
<evidence type="ECO:0000313" key="9">
    <source>
        <dbReference type="Proteomes" id="UP000001357"/>
    </source>
</evidence>
<dbReference type="EMBL" id="CH991555">
    <property type="protein sequence ID" value="EDQ88281.1"/>
    <property type="molecule type" value="Genomic_DNA"/>
</dbReference>
<dbReference type="FunCoup" id="A9V2L9">
    <property type="interactions" value="1102"/>
</dbReference>
<evidence type="ECO:0000256" key="5">
    <source>
        <dbReference type="SAM" id="MobiDB-lite"/>
    </source>
</evidence>
<dbReference type="InterPro" id="IPR027267">
    <property type="entry name" value="AH/BAR_dom_sf"/>
</dbReference>
<dbReference type="PROSITE" id="PS50002">
    <property type="entry name" value="SH3"/>
    <property type="match status" value="1"/>
</dbReference>
<feature type="compositionally biased region" description="Polar residues" evidence="5">
    <location>
        <begin position="1"/>
        <end position="10"/>
    </location>
</feature>
<dbReference type="STRING" id="81824.A9V2L9"/>
<dbReference type="PANTHER" id="PTHR23065">
    <property type="entry name" value="PROLINE-SERINE-THREONINE PHOSPHATASE INTERACTING PROTEIN 1"/>
    <property type="match status" value="1"/>
</dbReference>
<feature type="domain" description="SH3" evidence="6">
    <location>
        <begin position="400"/>
        <end position="462"/>
    </location>
</feature>
<dbReference type="CDD" id="cd07655">
    <property type="entry name" value="F-BAR_PACSIN"/>
    <property type="match status" value="1"/>
</dbReference>
<dbReference type="PROSITE" id="PS51741">
    <property type="entry name" value="F_BAR"/>
    <property type="match status" value="1"/>
</dbReference>
<dbReference type="eggNOG" id="KOG2856">
    <property type="taxonomic scope" value="Eukaryota"/>
</dbReference>
<evidence type="ECO:0000256" key="1">
    <source>
        <dbReference type="ARBA" id="ARBA00004184"/>
    </source>
</evidence>
<dbReference type="InterPro" id="IPR036028">
    <property type="entry name" value="SH3-like_dom_sf"/>
</dbReference>
<dbReference type="Gene3D" id="2.30.30.40">
    <property type="entry name" value="SH3 Domains"/>
    <property type="match status" value="1"/>
</dbReference>
<dbReference type="Pfam" id="PF00611">
    <property type="entry name" value="FCH"/>
    <property type="match status" value="1"/>
</dbReference>
<evidence type="ECO:0000313" key="8">
    <source>
        <dbReference type="EMBL" id="EDQ88281.1"/>
    </source>
</evidence>
<feature type="domain" description="F-BAR" evidence="7">
    <location>
        <begin position="35"/>
        <end position="305"/>
    </location>
</feature>
<dbReference type="SMART" id="SM00055">
    <property type="entry name" value="FCH"/>
    <property type="match status" value="1"/>
</dbReference>
<dbReference type="Gene3D" id="1.20.1270.60">
    <property type="entry name" value="Arfaptin homology (AH) domain/BAR domain"/>
    <property type="match status" value="1"/>
</dbReference>
<dbReference type="GO" id="GO:0005543">
    <property type="term" value="F:phospholipid binding"/>
    <property type="evidence" value="ECO:0000318"/>
    <property type="project" value="GO_Central"/>
</dbReference>
<dbReference type="InterPro" id="IPR001452">
    <property type="entry name" value="SH3_domain"/>
</dbReference>
<dbReference type="SUPFAM" id="SSF103657">
    <property type="entry name" value="BAR/IMD domain-like"/>
    <property type="match status" value="1"/>
</dbReference>
<dbReference type="OMA" id="ACQMKEL"/>
<dbReference type="GO" id="GO:0097320">
    <property type="term" value="P:plasma membrane tubulation"/>
    <property type="evidence" value="ECO:0000318"/>
    <property type="project" value="GO_Central"/>
</dbReference>
<evidence type="ECO:0008006" key="10">
    <source>
        <dbReference type="Google" id="ProtNLM"/>
    </source>
</evidence>
<feature type="region of interest" description="Disordered" evidence="5">
    <location>
        <begin position="356"/>
        <end position="388"/>
    </location>
</feature>
<keyword evidence="2 3" id="KW-0728">SH3 domain</keyword>
<dbReference type="GO" id="GO:0005768">
    <property type="term" value="C:endosome"/>
    <property type="evidence" value="ECO:0000318"/>
    <property type="project" value="GO_Central"/>
</dbReference>
<gene>
    <name evidence="8" type="ORF">MONBRDRAFT_26520</name>
</gene>
<evidence type="ECO:0000256" key="3">
    <source>
        <dbReference type="PROSITE-ProRule" id="PRU00192"/>
    </source>
</evidence>
<dbReference type="GO" id="GO:0005886">
    <property type="term" value="C:plasma membrane"/>
    <property type="evidence" value="ECO:0000318"/>
    <property type="project" value="GO_Central"/>
</dbReference>
<dbReference type="Proteomes" id="UP000001357">
    <property type="component" value="Unassembled WGS sequence"/>
</dbReference>
<dbReference type="PANTHER" id="PTHR23065:SF11">
    <property type="entry name" value="SYNDAPIN, ISOFORM C"/>
    <property type="match status" value="1"/>
</dbReference>
<dbReference type="GO" id="GO:0007010">
    <property type="term" value="P:cytoskeleton organization"/>
    <property type="evidence" value="ECO:0000318"/>
    <property type="project" value="GO_Central"/>
</dbReference>
<comment type="subcellular location">
    <subcellularLocation>
        <location evidence="1">Endomembrane system</location>
        <topology evidence="1">Peripheral membrane protein</topology>
    </subcellularLocation>
</comment>
<sequence length="519" mass="58312">MLQSQPTSIGSGPAAGPRLTPLHDVNAKIARANKMASAPSFWKVNKYKRVVKRVEDGATLLDDLKALVHERAQIERKYAQMLAAFAKRWEDKIQRGPEEEEGTLRPAWLGLLSEATQLSETHDKNDERLRTEVADHIADWKKANYKKHMRTHKTANDQFVKAQKPWAKLLREMKRSRKAYYASCEALTAAEDKARGLRREGAASEDIAKAEAKVAKLTQLKADNRAQYQNNVTALAGDQQRYETTMSKAFEFCQDLEQRRQDAFKGFMNTYGRILAGHTPAQCEPLLRDVQAVNPDADLLAYHKDKGSGMPFPRPVFEDYGAKPTIELVVNKVEDRNSVPLAMKLVDLPSKQCSRKSRRDNASFGSDEEEEEEDEEEEEERDWQDDTQWEAPPAAAAEEPILPKMRALYAYQAEDEEELSLKPGDIIAQVEDEDEQGWCKGVHLGSGKTGIYPALYVEPLPEGADDGDYLEMVGTGVDGLSSTNVDPEESRRRRLKLYDNYENGTAVSPEAPMVPDAVA</sequence>
<evidence type="ECO:0000256" key="4">
    <source>
        <dbReference type="PROSITE-ProRule" id="PRU01077"/>
    </source>
</evidence>
<evidence type="ECO:0000259" key="7">
    <source>
        <dbReference type="PROSITE" id="PS51741"/>
    </source>
</evidence>
<dbReference type="InterPro" id="IPR001060">
    <property type="entry name" value="FCH_dom"/>
</dbReference>
<dbReference type="GO" id="GO:0030100">
    <property type="term" value="P:regulation of endocytosis"/>
    <property type="evidence" value="ECO:0000318"/>
    <property type="project" value="GO_Central"/>
</dbReference>
<dbReference type="SUPFAM" id="SSF50044">
    <property type="entry name" value="SH3-domain"/>
    <property type="match status" value="1"/>
</dbReference>
<dbReference type="SMART" id="SM00326">
    <property type="entry name" value="SH3"/>
    <property type="match status" value="1"/>
</dbReference>
<name>A9V2L9_MONBE</name>